<proteinExistence type="predicted"/>
<feature type="compositionally biased region" description="Basic and acidic residues" evidence="1">
    <location>
        <begin position="143"/>
        <end position="158"/>
    </location>
</feature>
<feature type="region of interest" description="Disordered" evidence="1">
    <location>
        <begin position="135"/>
        <end position="192"/>
    </location>
</feature>
<sequence length="192" mass="21367">MENLSSPCVLTKRYSAFPIYEASLSPATSWKRHLVLHPPPPPPMMDPLMRGSKSSRSIQRRQSMLEAVKARDPTPAKSFAIYVEVSPPPTTTANSDATREEASTAESNSPTFESLRVVEAFYCGLYGLRELTLLPPPPLFPPSREKTSGPRLYRHEIQHSLVKPQPSTTNQPGDVVKVSGTRQESQGRDIRR</sequence>
<feature type="region of interest" description="Disordered" evidence="1">
    <location>
        <begin position="86"/>
        <end position="110"/>
    </location>
</feature>
<evidence type="ECO:0000256" key="1">
    <source>
        <dbReference type="SAM" id="MobiDB-lite"/>
    </source>
</evidence>
<reference evidence="2" key="1">
    <citation type="submission" date="2021-03" db="EMBL/GenBank/DDBJ databases">
        <authorList>
            <person name="Li Z."/>
            <person name="Yang C."/>
        </authorList>
    </citation>
    <scope>NUCLEOTIDE SEQUENCE</scope>
    <source>
        <strain evidence="2">Dzin_1.0</strain>
        <tissue evidence="2">Leaf</tissue>
    </source>
</reference>
<gene>
    <name evidence="2" type="ORF">J5N97_013542</name>
</gene>
<organism evidence="2 3">
    <name type="scientific">Dioscorea zingiberensis</name>
    <dbReference type="NCBI Taxonomy" id="325984"/>
    <lineage>
        <taxon>Eukaryota</taxon>
        <taxon>Viridiplantae</taxon>
        <taxon>Streptophyta</taxon>
        <taxon>Embryophyta</taxon>
        <taxon>Tracheophyta</taxon>
        <taxon>Spermatophyta</taxon>
        <taxon>Magnoliopsida</taxon>
        <taxon>Liliopsida</taxon>
        <taxon>Dioscoreales</taxon>
        <taxon>Dioscoreaceae</taxon>
        <taxon>Dioscorea</taxon>
    </lineage>
</organism>
<dbReference type="Proteomes" id="UP001085076">
    <property type="component" value="Miscellaneous, Linkage group lg03"/>
</dbReference>
<reference evidence="2" key="2">
    <citation type="journal article" date="2022" name="Hortic Res">
        <title>The genome of Dioscorea zingiberensis sheds light on the biosynthesis, origin and evolution of the medicinally important diosgenin saponins.</title>
        <authorList>
            <person name="Li Y."/>
            <person name="Tan C."/>
            <person name="Li Z."/>
            <person name="Guo J."/>
            <person name="Li S."/>
            <person name="Chen X."/>
            <person name="Wang C."/>
            <person name="Dai X."/>
            <person name="Yang H."/>
            <person name="Song W."/>
            <person name="Hou L."/>
            <person name="Xu J."/>
            <person name="Tong Z."/>
            <person name="Xu A."/>
            <person name="Yuan X."/>
            <person name="Wang W."/>
            <person name="Yang Q."/>
            <person name="Chen L."/>
            <person name="Sun Z."/>
            <person name="Wang K."/>
            <person name="Pan B."/>
            <person name="Chen J."/>
            <person name="Bao Y."/>
            <person name="Liu F."/>
            <person name="Qi X."/>
            <person name="Gang D.R."/>
            <person name="Wen J."/>
            <person name="Li J."/>
        </authorList>
    </citation>
    <scope>NUCLEOTIDE SEQUENCE</scope>
    <source>
        <strain evidence="2">Dzin_1.0</strain>
    </source>
</reference>
<name>A0A9D5CTF8_9LILI</name>
<evidence type="ECO:0000313" key="2">
    <source>
        <dbReference type="EMBL" id="KAJ0978068.1"/>
    </source>
</evidence>
<accession>A0A9D5CTF8</accession>
<protein>
    <submittedName>
        <fullName evidence="2">Uncharacterized protein</fullName>
    </submittedName>
</protein>
<keyword evidence="3" id="KW-1185">Reference proteome</keyword>
<dbReference type="EMBL" id="JAGGNH010000003">
    <property type="protein sequence ID" value="KAJ0978068.1"/>
    <property type="molecule type" value="Genomic_DNA"/>
</dbReference>
<evidence type="ECO:0000313" key="3">
    <source>
        <dbReference type="Proteomes" id="UP001085076"/>
    </source>
</evidence>
<dbReference type="AlphaFoldDB" id="A0A9D5CTF8"/>
<comment type="caution">
    <text evidence="2">The sequence shown here is derived from an EMBL/GenBank/DDBJ whole genome shotgun (WGS) entry which is preliminary data.</text>
</comment>